<dbReference type="GO" id="GO:0004668">
    <property type="term" value="F:protein-arginine deiminase activity"/>
    <property type="evidence" value="ECO:0007669"/>
    <property type="project" value="InterPro"/>
</dbReference>
<evidence type="ECO:0000256" key="1">
    <source>
        <dbReference type="ARBA" id="ARBA00022801"/>
    </source>
</evidence>
<evidence type="ECO:0000313" key="3">
    <source>
        <dbReference type="Proteomes" id="UP000290407"/>
    </source>
</evidence>
<dbReference type="SUPFAM" id="SSF55909">
    <property type="entry name" value="Pentein"/>
    <property type="match status" value="1"/>
</dbReference>
<keyword evidence="1" id="KW-0378">Hydrolase</keyword>
<comment type="caution">
    <text evidence="2">The sequence shown here is derived from an EMBL/GenBank/DDBJ whole genome shotgun (WGS) entry which is preliminary data.</text>
</comment>
<proteinExistence type="predicted"/>
<dbReference type="Gene3D" id="3.75.10.10">
    <property type="entry name" value="L-arginine/glycine Amidinotransferase, Chain A"/>
    <property type="match status" value="1"/>
</dbReference>
<dbReference type="EMBL" id="SBLB01000001">
    <property type="protein sequence ID" value="RYC72178.1"/>
    <property type="molecule type" value="Genomic_DNA"/>
</dbReference>
<gene>
    <name evidence="2" type="ORF">EQG79_02765</name>
</gene>
<dbReference type="Proteomes" id="UP000290407">
    <property type="component" value="Unassembled WGS sequence"/>
</dbReference>
<keyword evidence="3" id="KW-1185">Reference proteome</keyword>
<dbReference type="RefSeq" id="WP_129601125.1">
    <property type="nucleotide sequence ID" value="NZ_SBLB01000001.1"/>
</dbReference>
<dbReference type="AlphaFoldDB" id="A0A4V1RX14"/>
<name>A0A4V1RX14_9BACT</name>
<reference evidence="2 3" key="1">
    <citation type="submission" date="2019-01" db="EMBL/GenBank/DDBJ databases">
        <title>Spirosoma flava sp. nov., a propanil-degrading bacterium isolated from herbicide-contaminated soil.</title>
        <authorList>
            <person name="Zhang L."/>
            <person name="Jiang J.-D."/>
        </authorList>
    </citation>
    <scope>NUCLEOTIDE SEQUENCE [LARGE SCALE GENOMIC DNA]</scope>
    <source>
        <strain evidence="2 3">TY50</strain>
    </source>
</reference>
<accession>A0A4V1RX14</accession>
<dbReference type="Pfam" id="PF04371">
    <property type="entry name" value="PAD_porph"/>
    <property type="match status" value="1"/>
</dbReference>
<dbReference type="GO" id="GO:0047632">
    <property type="term" value="F:agmatine deiminase activity"/>
    <property type="evidence" value="ECO:0007669"/>
    <property type="project" value="TreeGrafter"/>
</dbReference>
<sequence length="352" mass="39675">MTSTPAREGFFFPAEWHPHVATWLSWPHTEASWTRDRQELMFPAYIDFIKAIARSEQVCINAHNEQVMQAAEDRLRAAGVDMSRVTLLPHPTNDSWCRDHGPAFLINPAKQQRLIVNWGYNAWGNKYPPFDLDNMIPIRIAQYRGLDYVTPTAPTGSIIMEGGSVEFNGAGTVLTSRACLLNQNRNSHLTQADIEQYLYDYYGVRQVLWVEEGIVGDDTDGHIDDTVRFVNEDTVVAAYEANPSDDNYPFLQDIHHELRSMRLLNGKQLNIVELPMPDPVVSDGLRLPASYANFLITNGSVIVPTFRCNNDQPALDILGQCFPDRQVIGIDSTDIVWGLGSFHCLSQQEPAL</sequence>
<dbReference type="GO" id="GO:0009446">
    <property type="term" value="P:putrescine biosynthetic process"/>
    <property type="evidence" value="ECO:0007669"/>
    <property type="project" value="InterPro"/>
</dbReference>
<dbReference type="PANTHER" id="PTHR31377">
    <property type="entry name" value="AGMATINE DEIMINASE-RELATED"/>
    <property type="match status" value="1"/>
</dbReference>
<organism evidence="2 3">
    <name type="scientific">Spirosoma sordidisoli</name>
    <dbReference type="NCBI Taxonomy" id="2502893"/>
    <lineage>
        <taxon>Bacteria</taxon>
        <taxon>Pseudomonadati</taxon>
        <taxon>Bacteroidota</taxon>
        <taxon>Cytophagia</taxon>
        <taxon>Cytophagales</taxon>
        <taxon>Cytophagaceae</taxon>
        <taxon>Spirosoma</taxon>
    </lineage>
</organism>
<dbReference type="PANTHER" id="PTHR31377:SF0">
    <property type="entry name" value="AGMATINE DEIMINASE-RELATED"/>
    <property type="match status" value="1"/>
</dbReference>
<dbReference type="InterPro" id="IPR007466">
    <property type="entry name" value="Peptidyl-Arg-deiminase_porph"/>
</dbReference>
<evidence type="ECO:0000313" key="2">
    <source>
        <dbReference type="EMBL" id="RYC72178.1"/>
    </source>
</evidence>
<protein>
    <submittedName>
        <fullName evidence="2">Agmatine deiminase family protein</fullName>
    </submittedName>
</protein>